<organism evidence="2 3">
    <name type="scientific">Anncaliia algerae PRA339</name>
    <dbReference type="NCBI Taxonomy" id="1288291"/>
    <lineage>
        <taxon>Eukaryota</taxon>
        <taxon>Fungi</taxon>
        <taxon>Fungi incertae sedis</taxon>
        <taxon>Microsporidia</taxon>
        <taxon>Tubulinosematoidea</taxon>
        <taxon>Tubulinosematidae</taxon>
        <taxon>Anncaliia</taxon>
    </lineage>
</organism>
<evidence type="ECO:0000313" key="2">
    <source>
        <dbReference type="EMBL" id="KCZ80924.1"/>
    </source>
</evidence>
<evidence type="ECO:0000313" key="3">
    <source>
        <dbReference type="Proteomes" id="UP000030655"/>
    </source>
</evidence>
<accession>A0A059F1P0</accession>
<gene>
    <name evidence="2" type="ORF">H312_01642</name>
</gene>
<sequence length="276" mass="32912">MIFCKINSISIFIFWIVIHICTNNLKSNMETNSECITHPQIYTIQYAQILENTVDKIPTSNIHNEDSCIFSIHSDNSSKFVNFHDKKQLRNNNKLKSNGLIHKKIKRNKGCNNNAFKNNLNLLDKIKINLLNLDITQDTNKIIFKQFKNQRDKKFYSKFIQRNIESLLNTNKVAIKECFLNYCNFGSSFYDNIFLYFDVFILDFDAKMIQNIKFFEKYSLLECFSDIYKILFIFVADTSNSFKIDYDFIIERKNIDFIIRRVLLIFIKDFYEKKIN</sequence>
<dbReference type="HOGENOM" id="CLU_1047865_0_0_1"/>
<proteinExistence type="predicted"/>
<name>A0A059F1P0_9MICR</name>
<dbReference type="AlphaFoldDB" id="A0A059F1P0"/>
<reference evidence="2 3" key="2">
    <citation type="submission" date="2014-03" db="EMBL/GenBank/DDBJ databases">
        <title>The Genome Sequence of Anncaliia algerae insect isolate PRA339.</title>
        <authorList>
            <consortium name="The Broad Institute Genome Sequencing Platform"/>
            <consortium name="The Broad Institute Genome Sequencing Center for Infectious Disease"/>
            <person name="Cuomo C."/>
            <person name="Becnel J."/>
            <person name="Sanscrainte N."/>
            <person name="Walker B."/>
            <person name="Young S.K."/>
            <person name="Zeng Q."/>
            <person name="Gargeya S."/>
            <person name="Fitzgerald M."/>
            <person name="Haas B."/>
            <person name="Abouelleil A."/>
            <person name="Alvarado L."/>
            <person name="Arachchi H.M."/>
            <person name="Berlin A.M."/>
            <person name="Chapman S.B."/>
            <person name="Dewar J."/>
            <person name="Goldberg J."/>
            <person name="Griggs A."/>
            <person name="Gujja S."/>
            <person name="Hansen M."/>
            <person name="Howarth C."/>
            <person name="Imamovic A."/>
            <person name="Larimer J."/>
            <person name="McCowan C."/>
            <person name="Murphy C."/>
            <person name="Neiman D."/>
            <person name="Pearson M."/>
            <person name="Priest M."/>
            <person name="Roberts A."/>
            <person name="Saif S."/>
            <person name="Shea T."/>
            <person name="Sisk P."/>
            <person name="Sykes S."/>
            <person name="Wortman J."/>
            <person name="Nusbaum C."/>
            <person name="Birren B."/>
        </authorList>
    </citation>
    <scope>NUCLEOTIDE SEQUENCE [LARGE SCALE GENOMIC DNA]</scope>
    <source>
        <strain evidence="2 3">PRA339</strain>
    </source>
</reference>
<reference evidence="3" key="1">
    <citation type="submission" date="2013-02" db="EMBL/GenBank/DDBJ databases">
        <authorList>
            <consortium name="The Broad Institute Genome Sequencing Platform"/>
            <person name="Cuomo C."/>
            <person name="Becnel J."/>
            <person name="Sanscrainte N."/>
            <person name="Walker B."/>
            <person name="Young S.K."/>
            <person name="Zeng Q."/>
            <person name="Gargeya S."/>
            <person name="Fitzgerald M."/>
            <person name="Haas B."/>
            <person name="Abouelleil A."/>
            <person name="Alvarado L."/>
            <person name="Arachchi H.M."/>
            <person name="Berlin A.M."/>
            <person name="Chapman S.B."/>
            <person name="Dewar J."/>
            <person name="Goldberg J."/>
            <person name="Griggs A."/>
            <person name="Gujja S."/>
            <person name="Hansen M."/>
            <person name="Howarth C."/>
            <person name="Imamovic A."/>
            <person name="Larimer J."/>
            <person name="McCowan C."/>
            <person name="Murphy C."/>
            <person name="Neiman D."/>
            <person name="Pearson M."/>
            <person name="Priest M."/>
            <person name="Roberts A."/>
            <person name="Saif S."/>
            <person name="Shea T."/>
            <person name="Sisk P."/>
            <person name="Sykes S."/>
            <person name="Wortman J."/>
            <person name="Nusbaum C."/>
            <person name="Birren B."/>
        </authorList>
    </citation>
    <scope>NUCLEOTIDE SEQUENCE [LARGE SCALE GENOMIC DNA]</scope>
    <source>
        <strain evidence="3">PRA339</strain>
    </source>
</reference>
<feature type="chain" id="PRO_5001576826" evidence="1">
    <location>
        <begin position="23"/>
        <end position="276"/>
    </location>
</feature>
<keyword evidence="1" id="KW-0732">Signal</keyword>
<dbReference type="OrthoDB" id="10330389at2759"/>
<keyword evidence="3" id="KW-1185">Reference proteome</keyword>
<protein>
    <submittedName>
        <fullName evidence="2">Uncharacterized protein</fullName>
    </submittedName>
</protein>
<dbReference type="VEuPathDB" id="MicrosporidiaDB:H312_01642"/>
<dbReference type="EMBL" id="KK365157">
    <property type="protein sequence ID" value="KCZ80924.1"/>
    <property type="molecule type" value="Genomic_DNA"/>
</dbReference>
<dbReference type="Proteomes" id="UP000030655">
    <property type="component" value="Unassembled WGS sequence"/>
</dbReference>
<evidence type="ECO:0000256" key="1">
    <source>
        <dbReference type="SAM" id="SignalP"/>
    </source>
</evidence>
<feature type="signal peptide" evidence="1">
    <location>
        <begin position="1"/>
        <end position="22"/>
    </location>
</feature>